<dbReference type="Proteomes" id="UP000694891">
    <property type="component" value="Unplaced"/>
</dbReference>
<protein>
    <submittedName>
        <fullName evidence="3">Integumentary mucin C.1-like isoform X2</fullName>
    </submittedName>
</protein>
<feature type="chain" id="PRO_5041297515" evidence="1">
    <location>
        <begin position="24"/>
        <end position="294"/>
    </location>
</feature>
<dbReference type="AlphaFoldDB" id="A0A9Y4NS02"/>
<dbReference type="InterPro" id="IPR042789">
    <property type="entry name" value="FRRS1L"/>
</dbReference>
<sequence length="294" mass="30002">MDNRLVFTVLLVMLSSEFIGTYAQSSVTATTISVTTTTAATTTASATTTTATTTAPATTTTVTTATAAPTTTGTTVSVCPATQISINRSECGSQRLCAAEPSDCDASTDASCSFLSAQQTSGQMFRFELTGESTGYVAATLSTDTTGGGNDTSYVCANNNGTVDIFGALLDNNMLTRTTLEVTCLSAIINGTTIQCTFNATIPDSTARTTSFSLAISNGTFNSTSGSLGTPNTILRSPVLNLAQPNVTVVNLVNNSTTNATTVAPTTTAHAVTLQQSLLQALLLTVAALAPSML</sequence>
<reference evidence="3" key="1">
    <citation type="submission" date="2025-08" db="UniProtKB">
        <authorList>
            <consortium name="RefSeq"/>
        </authorList>
    </citation>
    <scope>IDENTIFICATION</scope>
</reference>
<dbReference type="PANTHER" id="PTHR46902">
    <property type="entry name" value="DOMON DOMAIN-CONTAINING PROTEIN FRRS1L"/>
    <property type="match status" value="1"/>
</dbReference>
<feature type="signal peptide" evidence="1">
    <location>
        <begin position="1"/>
        <end position="23"/>
    </location>
</feature>
<proteinExistence type="predicted"/>
<dbReference type="GO" id="GO:1900449">
    <property type="term" value="P:regulation of glutamate receptor signaling pathway"/>
    <property type="evidence" value="ECO:0007669"/>
    <property type="project" value="InterPro"/>
</dbReference>
<gene>
    <name evidence="3" type="primary">LOC103373973</name>
</gene>
<dbReference type="RefSeq" id="XP_008302207.1">
    <property type="nucleotide sequence ID" value="XM_008303985.1"/>
</dbReference>
<dbReference type="GeneID" id="103373973"/>
<dbReference type="GO" id="GO:0099072">
    <property type="term" value="P:regulation of postsynaptic membrane neurotransmitter receptor levels"/>
    <property type="evidence" value="ECO:0007669"/>
    <property type="project" value="TreeGrafter"/>
</dbReference>
<evidence type="ECO:0000256" key="1">
    <source>
        <dbReference type="SAM" id="SignalP"/>
    </source>
</evidence>
<name>A0A9Y4NS02_9TELE</name>
<keyword evidence="2" id="KW-1185">Reference proteome</keyword>
<evidence type="ECO:0000313" key="3">
    <source>
        <dbReference type="RefSeq" id="XP_008302207.1"/>
    </source>
</evidence>
<accession>A0A9Y4NS02</accession>
<evidence type="ECO:0000313" key="2">
    <source>
        <dbReference type="Proteomes" id="UP000694891"/>
    </source>
</evidence>
<keyword evidence="1" id="KW-0732">Signal</keyword>
<organism evidence="2 3">
    <name type="scientific">Stegastes partitus</name>
    <name type="common">bicolor damselfish</name>
    <dbReference type="NCBI Taxonomy" id="144197"/>
    <lineage>
        <taxon>Eukaryota</taxon>
        <taxon>Metazoa</taxon>
        <taxon>Chordata</taxon>
        <taxon>Craniata</taxon>
        <taxon>Vertebrata</taxon>
        <taxon>Euteleostomi</taxon>
        <taxon>Actinopterygii</taxon>
        <taxon>Neopterygii</taxon>
        <taxon>Teleostei</taxon>
        <taxon>Neoteleostei</taxon>
        <taxon>Acanthomorphata</taxon>
        <taxon>Ovalentaria</taxon>
        <taxon>Pomacentridae</taxon>
        <taxon>Stegastes</taxon>
    </lineage>
</organism>
<dbReference type="PANTHER" id="PTHR46902:SF1">
    <property type="entry name" value="DOMON DOMAIN-CONTAINING PROTEIN FRRS1L"/>
    <property type="match status" value="1"/>
</dbReference>